<comment type="caution">
    <text evidence="3">The sequence shown here is derived from an EMBL/GenBank/DDBJ whole genome shotgun (WGS) entry which is preliminary data.</text>
</comment>
<feature type="transmembrane region" description="Helical" evidence="2">
    <location>
        <begin position="35"/>
        <end position="52"/>
    </location>
</feature>
<evidence type="ECO:0000313" key="4">
    <source>
        <dbReference type="Proteomes" id="UP000517106"/>
    </source>
</evidence>
<keyword evidence="2" id="KW-0812">Transmembrane</keyword>
<sequence length="109" mass="12516">MNNYVKAAFEMSAAFLFLKYINNLLIKFRNSLNKLPIFITIVFPLSSIIEIVKNHTKRRRQMERKQHYKLYKSGKLWMTALISAGVLWGSQQAIHADTTVNNENNVGGG</sequence>
<evidence type="ECO:0000256" key="2">
    <source>
        <dbReference type="SAM" id="Phobius"/>
    </source>
</evidence>
<organism evidence="3 4">
    <name type="scientific">Limosilactobacillus rudii</name>
    <dbReference type="NCBI Taxonomy" id="2759755"/>
    <lineage>
        <taxon>Bacteria</taxon>
        <taxon>Bacillati</taxon>
        <taxon>Bacillota</taxon>
        <taxon>Bacilli</taxon>
        <taxon>Lactobacillales</taxon>
        <taxon>Lactobacillaceae</taxon>
        <taxon>Limosilactobacillus</taxon>
    </lineage>
</organism>
<evidence type="ECO:0000256" key="1">
    <source>
        <dbReference type="ARBA" id="ARBA00022729"/>
    </source>
</evidence>
<dbReference type="InterPro" id="IPR022263">
    <property type="entry name" value="KxYKxGKxW"/>
</dbReference>
<name>A0A7W3UKN2_9LACO</name>
<accession>A0A7W3UKN2</accession>
<dbReference type="NCBIfam" id="TIGR03715">
    <property type="entry name" value="KxYKxGKxW"/>
    <property type="match status" value="1"/>
</dbReference>
<dbReference type="EMBL" id="JACIVA010000046">
    <property type="protein sequence ID" value="MBB1097361.1"/>
    <property type="molecule type" value="Genomic_DNA"/>
</dbReference>
<keyword evidence="1" id="KW-0732">Signal</keyword>
<keyword evidence="2" id="KW-1133">Transmembrane helix</keyword>
<dbReference type="Pfam" id="PF19258">
    <property type="entry name" value="KxYKxGKxW_sig"/>
    <property type="match status" value="1"/>
</dbReference>
<dbReference type="AlphaFoldDB" id="A0A7W3UKN2"/>
<keyword evidence="2" id="KW-0472">Membrane</keyword>
<keyword evidence="4" id="KW-1185">Reference proteome</keyword>
<protein>
    <submittedName>
        <fullName evidence="3">KxYKxGKxW signal peptide domain-containing protein</fullName>
    </submittedName>
</protein>
<proteinExistence type="predicted"/>
<gene>
    <name evidence="3" type="ORF">H5S09_05355</name>
</gene>
<dbReference type="RefSeq" id="WP_182596102.1">
    <property type="nucleotide sequence ID" value="NZ_JACIVA010000046.1"/>
</dbReference>
<reference evidence="3 4" key="1">
    <citation type="submission" date="2020-07" db="EMBL/GenBank/DDBJ databases">
        <title>Description of Limosilactobacillus balticus sp. nov., Limosilactobacillus agrestis sp. nov., Limosilactobacillus albertensis sp. nov., Limosilactobacillus rudii sp. nov., Limosilactobacillus fastidiosus sp. nov., five novel Limosilactobacillus species isolated from the vertebrate gastrointestinal tract, and proposal of 6 subspecies of Limosilactobacillus reuteri adapted to the gastrointestinal tract of specific vertebrate hosts.</title>
        <authorList>
            <person name="Li F."/>
            <person name="Cheng C."/>
            <person name="Zheng J."/>
            <person name="Quevedo R.M."/>
            <person name="Li J."/>
            <person name="Roos S."/>
            <person name="Gaenzle M.G."/>
            <person name="Walter J."/>
        </authorList>
    </citation>
    <scope>NUCLEOTIDE SEQUENCE [LARGE SCALE GENOMIC DNA]</scope>
    <source>
        <strain evidence="3 4">STM2_1</strain>
    </source>
</reference>
<dbReference type="Proteomes" id="UP000517106">
    <property type="component" value="Unassembled WGS sequence"/>
</dbReference>
<feature type="transmembrane region" description="Helical" evidence="2">
    <location>
        <begin position="73"/>
        <end position="90"/>
    </location>
</feature>
<evidence type="ECO:0000313" key="3">
    <source>
        <dbReference type="EMBL" id="MBB1097361.1"/>
    </source>
</evidence>